<evidence type="ECO:0000313" key="8">
    <source>
        <dbReference type="EMBL" id="QPJ62006.1"/>
    </source>
</evidence>
<evidence type="ECO:0000256" key="1">
    <source>
        <dbReference type="ARBA" id="ARBA00004167"/>
    </source>
</evidence>
<comment type="function">
    <text evidence="6">HflC and HflK could regulate a protease.</text>
</comment>
<dbReference type="PANTHER" id="PTHR42911">
    <property type="entry name" value="MODULATOR OF FTSH PROTEASE HFLC"/>
    <property type="match status" value="1"/>
</dbReference>
<comment type="subcellular location">
    <subcellularLocation>
        <location evidence="1">Membrane</location>
        <topology evidence="1">Single-pass membrane protein</topology>
    </subcellularLocation>
</comment>
<keyword evidence="4" id="KW-1133">Transmembrane helix</keyword>
<keyword evidence="5" id="KW-0472">Membrane</keyword>
<name>A0A7T0BW19_9BACT</name>
<evidence type="ECO:0000259" key="7">
    <source>
        <dbReference type="SMART" id="SM00244"/>
    </source>
</evidence>
<protein>
    <recommendedName>
        <fullName evidence="6">Protein HflC</fullName>
    </recommendedName>
</protein>
<dbReference type="EMBL" id="CP048685">
    <property type="protein sequence ID" value="QPJ62006.1"/>
    <property type="molecule type" value="Genomic_DNA"/>
</dbReference>
<evidence type="ECO:0000256" key="3">
    <source>
        <dbReference type="ARBA" id="ARBA00022692"/>
    </source>
</evidence>
<proteinExistence type="inferred from homology"/>
<sequence>MKPGKLIFLAIVGLVLYGSMFTVDMKQHAIVLELGAFEKTISEPGLYFKKPLIQDVTYFPKQLLVSDAEPAELITLDKKNLQIDNYSMWRIVDPLKFLKTVRTINSAASRLDDIINSELRVELSNHDLIDVVTKTREEIMEKVAKESAQKVTEMGIEVIDVRIKRADLPGKIADSVFDRMRTERQRIAREYRSEGNEEATKIRATTDKEKVILLAQAYKEEQKIRGEGDGRATKIYADAFNQDPEFYSFIRSMQAYKNSFKSDTTILLSEKSDFLEFLNKDH</sequence>
<dbReference type="InterPro" id="IPR036013">
    <property type="entry name" value="Band_7/SPFH_dom_sf"/>
</dbReference>
<dbReference type="InterPro" id="IPR001107">
    <property type="entry name" value="Band_7"/>
</dbReference>
<evidence type="ECO:0000256" key="6">
    <source>
        <dbReference type="PIRNR" id="PIRNR005651"/>
    </source>
</evidence>
<reference evidence="8 9" key="1">
    <citation type="submission" date="2020-02" db="EMBL/GenBank/DDBJ databases">
        <title>Genomic and physiological characterization of two novel Nitrospinaceae genera.</title>
        <authorList>
            <person name="Mueller A.J."/>
            <person name="Jung M.-Y."/>
            <person name="Strachan C.R."/>
            <person name="Herbold C.W."/>
            <person name="Kirkegaard R.H."/>
            <person name="Daims H."/>
        </authorList>
    </citation>
    <scope>NUCLEOTIDE SEQUENCE [LARGE SCALE GENOMIC DNA]</scope>
    <source>
        <strain evidence="8">EB</strain>
    </source>
</reference>
<dbReference type="GO" id="GO:0006508">
    <property type="term" value="P:proteolysis"/>
    <property type="evidence" value="ECO:0007669"/>
    <property type="project" value="UniProtKB-KW"/>
</dbReference>
<comment type="similarity">
    <text evidence="2 6">Belongs to the band 7/mec-2 family. HflC subfamily.</text>
</comment>
<dbReference type="PIRSF" id="PIRSF005651">
    <property type="entry name" value="HflC"/>
    <property type="match status" value="1"/>
</dbReference>
<dbReference type="GO" id="GO:0008233">
    <property type="term" value="F:peptidase activity"/>
    <property type="evidence" value="ECO:0007669"/>
    <property type="project" value="UniProtKB-KW"/>
</dbReference>
<organism evidence="8 9">
    <name type="scientific">Candidatus Nitronauta litoralis</name>
    <dbReference type="NCBI Taxonomy" id="2705533"/>
    <lineage>
        <taxon>Bacteria</taxon>
        <taxon>Pseudomonadati</taxon>
        <taxon>Nitrospinota/Tectimicrobiota group</taxon>
        <taxon>Nitrospinota</taxon>
        <taxon>Nitrospinia</taxon>
        <taxon>Nitrospinales</taxon>
        <taxon>Nitrospinaceae</taxon>
        <taxon>Candidatus Nitronauta</taxon>
    </lineage>
</organism>
<keyword evidence="8" id="KW-0645">Protease</keyword>
<dbReference type="NCBIfam" id="TIGR01932">
    <property type="entry name" value="hflC"/>
    <property type="match status" value="1"/>
</dbReference>
<dbReference type="AlphaFoldDB" id="A0A7T0BW19"/>
<evidence type="ECO:0000313" key="9">
    <source>
        <dbReference type="Proteomes" id="UP000594688"/>
    </source>
</evidence>
<evidence type="ECO:0000256" key="2">
    <source>
        <dbReference type="ARBA" id="ARBA00007862"/>
    </source>
</evidence>
<gene>
    <name evidence="8" type="primary">hflC</name>
    <name evidence="8" type="ORF">G3M70_09015</name>
</gene>
<keyword evidence="3" id="KW-0812">Transmembrane</keyword>
<keyword evidence="8" id="KW-0378">Hydrolase</keyword>
<accession>A0A7T0BW19</accession>
<dbReference type="GO" id="GO:0016020">
    <property type="term" value="C:membrane"/>
    <property type="evidence" value="ECO:0007669"/>
    <property type="project" value="UniProtKB-SubCell"/>
</dbReference>
<dbReference type="Gene3D" id="3.30.479.30">
    <property type="entry name" value="Band 7 domain"/>
    <property type="match status" value="1"/>
</dbReference>
<feature type="domain" description="Band 7" evidence="7">
    <location>
        <begin position="18"/>
        <end position="180"/>
    </location>
</feature>
<dbReference type="KEGG" id="nli:G3M70_09015"/>
<dbReference type="PANTHER" id="PTHR42911:SF1">
    <property type="entry name" value="MODULATOR OF FTSH PROTEASE HFLC"/>
    <property type="match status" value="1"/>
</dbReference>
<dbReference type="Pfam" id="PF01145">
    <property type="entry name" value="Band_7"/>
    <property type="match status" value="1"/>
</dbReference>
<evidence type="ECO:0000256" key="5">
    <source>
        <dbReference type="ARBA" id="ARBA00023136"/>
    </source>
</evidence>
<dbReference type="InterPro" id="IPR010200">
    <property type="entry name" value="HflC"/>
</dbReference>
<dbReference type="SMART" id="SM00244">
    <property type="entry name" value="PHB"/>
    <property type="match status" value="1"/>
</dbReference>
<dbReference type="Proteomes" id="UP000594688">
    <property type="component" value="Chromosome"/>
</dbReference>
<dbReference type="SUPFAM" id="SSF117892">
    <property type="entry name" value="Band 7/SPFH domain"/>
    <property type="match status" value="1"/>
</dbReference>
<dbReference type="CDD" id="cd03405">
    <property type="entry name" value="SPFH_HflC"/>
    <property type="match status" value="1"/>
</dbReference>
<evidence type="ECO:0000256" key="4">
    <source>
        <dbReference type="ARBA" id="ARBA00022989"/>
    </source>
</evidence>